<dbReference type="PANTHER" id="PTHR22550:SF5">
    <property type="entry name" value="LEUCINE ZIPPER PROTEIN 4"/>
    <property type="match status" value="1"/>
</dbReference>
<dbReference type="InterPro" id="IPR004995">
    <property type="entry name" value="Spore_Ger"/>
</dbReference>
<name>A0A9X4KIP5_9BACL</name>
<feature type="transmembrane region" description="Helical" evidence="3">
    <location>
        <begin position="290"/>
        <end position="312"/>
    </location>
</feature>
<accession>A0A9X4KIP5</accession>
<evidence type="ECO:0000313" key="4">
    <source>
        <dbReference type="EMBL" id="MDG0792700.1"/>
    </source>
</evidence>
<dbReference type="GO" id="GO:0009847">
    <property type="term" value="P:spore germination"/>
    <property type="evidence" value="ECO:0007669"/>
    <property type="project" value="InterPro"/>
</dbReference>
<gene>
    <name evidence="4" type="ORF">OMP38_18820</name>
</gene>
<dbReference type="RefSeq" id="WP_277566471.1">
    <property type="nucleotide sequence ID" value="NZ_JAPDHZ010000003.1"/>
</dbReference>
<comment type="caution">
    <text evidence="4">The sequence shown here is derived from an EMBL/GenBank/DDBJ whole genome shotgun (WGS) entry which is preliminary data.</text>
</comment>
<organism evidence="4 5">
    <name type="scientific">Cohnella ginsengisoli</name>
    <dbReference type="NCBI Taxonomy" id="425004"/>
    <lineage>
        <taxon>Bacteria</taxon>
        <taxon>Bacillati</taxon>
        <taxon>Bacillota</taxon>
        <taxon>Bacilli</taxon>
        <taxon>Bacillales</taxon>
        <taxon>Paenibacillaceae</taxon>
        <taxon>Cohnella</taxon>
    </lineage>
</organism>
<dbReference type="EMBL" id="JAPDHZ010000003">
    <property type="protein sequence ID" value="MDG0792700.1"/>
    <property type="molecule type" value="Genomic_DNA"/>
</dbReference>
<reference evidence="4 5" key="1">
    <citation type="submission" date="2022-10" db="EMBL/GenBank/DDBJ databases">
        <title>Comparative genomic analysis of Cohnella hashimotonis sp. nov., isolated from the International Space Station.</title>
        <authorList>
            <person name="Simpson A."/>
            <person name="Venkateswaran K."/>
        </authorList>
    </citation>
    <scope>NUCLEOTIDE SEQUENCE [LARGE SCALE GENOMIC DNA]</scope>
    <source>
        <strain evidence="4 5">DSM 18997</strain>
    </source>
</reference>
<evidence type="ECO:0000256" key="3">
    <source>
        <dbReference type="SAM" id="Phobius"/>
    </source>
</evidence>
<keyword evidence="2 3" id="KW-0472">Membrane</keyword>
<dbReference type="PIRSF" id="PIRSF005690">
    <property type="entry name" value="GerBA"/>
    <property type="match status" value="1"/>
</dbReference>
<comment type="similarity">
    <text evidence="1">Belongs to the GerABKA family.</text>
</comment>
<feature type="transmembrane region" description="Helical" evidence="3">
    <location>
        <begin position="413"/>
        <end position="442"/>
    </location>
</feature>
<evidence type="ECO:0000256" key="1">
    <source>
        <dbReference type="ARBA" id="ARBA00005278"/>
    </source>
</evidence>
<evidence type="ECO:0000256" key="2">
    <source>
        <dbReference type="ARBA" id="ARBA00023136"/>
    </source>
</evidence>
<dbReference type="AlphaFoldDB" id="A0A9X4KIP5"/>
<dbReference type="PANTHER" id="PTHR22550">
    <property type="entry name" value="SPORE GERMINATION PROTEIN"/>
    <property type="match status" value="1"/>
</dbReference>
<protein>
    <submittedName>
        <fullName evidence="4">Spore germination protein</fullName>
    </submittedName>
</protein>
<dbReference type="InterPro" id="IPR050768">
    <property type="entry name" value="UPF0353/GerABKA_families"/>
</dbReference>
<keyword evidence="3" id="KW-1133">Transmembrane helix</keyword>
<evidence type="ECO:0000313" key="5">
    <source>
        <dbReference type="Proteomes" id="UP001153387"/>
    </source>
</evidence>
<keyword evidence="3" id="KW-0812">Transmembrane</keyword>
<sequence length="484" mass="54230">MNANAVSRSLKENEAYLRQRFHPSSDIVFRAFALQDRTPLLLVYLDGMASVESIEGNVLKPLLFGGLPEGIDRMRTLAETFRREWVPLANVLTDESLESLVKHILQGNMAILADGEASALVAQVQGYEKRSIQEPLKESTLRGSKEGFVENIRTNQSLIRRRILHADLKMESFTIGEYTRTEVMLVYMQGKADEKVLASVREKLKGIELEGVIDSSYIEEWIENNSFSLFSQIQNTERPDIVTASLLQGKVALLTSGTPFALVLPVSFWSGLQSADDYFERFTFVMLTRFIRYVMTFISFALPAIYVALSTFHPEMVPSYLMISIATARENSPFPTVIEVFLMMFVFDGLQEAGVHLPNQLGPVVSIIGALVIGQAAVEAGIISTPIIIVISLTGVAAYTIPRYSATLPFRLLRYMLLFVAGMLGFVGFAYGIIFLLIHLVMLESFGTPYLSPVAPFDGKRIKDLFIRYPFWMKNGRNKKGRQS</sequence>
<dbReference type="Pfam" id="PF03323">
    <property type="entry name" value="GerA"/>
    <property type="match status" value="1"/>
</dbReference>
<dbReference type="Proteomes" id="UP001153387">
    <property type="component" value="Unassembled WGS sequence"/>
</dbReference>
<keyword evidence="5" id="KW-1185">Reference proteome</keyword>
<dbReference type="GO" id="GO:0016020">
    <property type="term" value="C:membrane"/>
    <property type="evidence" value="ECO:0007669"/>
    <property type="project" value="InterPro"/>
</dbReference>
<feature type="transmembrane region" description="Helical" evidence="3">
    <location>
        <begin position="383"/>
        <end position="401"/>
    </location>
</feature>
<proteinExistence type="inferred from homology"/>